<name>A0A9N9E6Y1_FUNMO</name>
<feature type="region of interest" description="Disordered" evidence="1">
    <location>
        <begin position="86"/>
        <end position="108"/>
    </location>
</feature>
<feature type="region of interest" description="Disordered" evidence="1">
    <location>
        <begin position="1"/>
        <end position="57"/>
    </location>
</feature>
<evidence type="ECO:0000313" key="2">
    <source>
        <dbReference type="EMBL" id="CAG8666957.1"/>
    </source>
</evidence>
<evidence type="ECO:0000256" key="1">
    <source>
        <dbReference type="SAM" id="MobiDB-lite"/>
    </source>
</evidence>
<dbReference type="Proteomes" id="UP000789375">
    <property type="component" value="Unassembled WGS sequence"/>
</dbReference>
<dbReference type="EMBL" id="CAJVPP010005562">
    <property type="protein sequence ID" value="CAG8666957.1"/>
    <property type="molecule type" value="Genomic_DNA"/>
</dbReference>
<reference evidence="2" key="1">
    <citation type="submission" date="2021-06" db="EMBL/GenBank/DDBJ databases">
        <authorList>
            <person name="Kallberg Y."/>
            <person name="Tangrot J."/>
            <person name="Rosling A."/>
        </authorList>
    </citation>
    <scope>NUCLEOTIDE SEQUENCE</scope>
    <source>
        <strain evidence="2">87-6 pot B 2015</strain>
    </source>
</reference>
<comment type="caution">
    <text evidence="2">The sequence shown here is derived from an EMBL/GenBank/DDBJ whole genome shotgun (WGS) entry which is preliminary data.</text>
</comment>
<organism evidence="2 3">
    <name type="scientific">Funneliformis mosseae</name>
    <name type="common">Endomycorrhizal fungus</name>
    <name type="synonym">Glomus mosseae</name>
    <dbReference type="NCBI Taxonomy" id="27381"/>
    <lineage>
        <taxon>Eukaryota</taxon>
        <taxon>Fungi</taxon>
        <taxon>Fungi incertae sedis</taxon>
        <taxon>Mucoromycota</taxon>
        <taxon>Glomeromycotina</taxon>
        <taxon>Glomeromycetes</taxon>
        <taxon>Glomerales</taxon>
        <taxon>Glomeraceae</taxon>
        <taxon>Funneliformis</taxon>
    </lineage>
</organism>
<proteinExistence type="predicted"/>
<evidence type="ECO:0000313" key="3">
    <source>
        <dbReference type="Proteomes" id="UP000789375"/>
    </source>
</evidence>
<gene>
    <name evidence="2" type="ORF">FMOSSE_LOCUS12218</name>
</gene>
<keyword evidence="3" id="KW-1185">Reference proteome</keyword>
<dbReference type="AlphaFoldDB" id="A0A9N9E6Y1"/>
<protein>
    <submittedName>
        <fullName evidence="2">11975_t:CDS:1</fullName>
    </submittedName>
</protein>
<sequence>MDPDTLKTAAANIQREEQRATGQTPAGGVAARAQSLADRAAKGQPMTQTKPKEQQNIDKVNVEDVNEAASILNREESKLYGGVIPPDTAASHAQSFANKIRQEKERTE</sequence>
<accession>A0A9N9E6Y1</accession>